<protein>
    <submittedName>
        <fullName evidence="1">Uncharacterized protein</fullName>
    </submittedName>
</protein>
<reference evidence="1 2" key="1">
    <citation type="journal article" date="2018" name="Sci. Rep.">
        <title>Genomic signatures of local adaptation to the degree of environmental predictability in rotifers.</title>
        <authorList>
            <person name="Franch-Gras L."/>
            <person name="Hahn C."/>
            <person name="Garcia-Roger E.M."/>
            <person name="Carmona M.J."/>
            <person name="Serra M."/>
            <person name="Gomez A."/>
        </authorList>
    </citation>
    <scope>NUCLEOTIDE SEQUENCE [LARGE SCALE GENOMIC DNA]</scope>
    <source>
        <strain evidence="1">HYR1</strain>
    </source>
</reference>
<comment type="caution">
    <text evidence="1">The sequence shown here is derived from an EMBL/GenBank/DDBJ whole genome shotgun (WGS) entry which is preliminary data.</text>
</comment>
<dbReference type="EMBL" id="REGN01001882">
    <property type="protein sequence ID" value="RNA31883.1"/>
    <property type="molecule type" value="Genomic_DNA"/>
</dbReference>
<dbReference type="Proteomes" id="UP000276133">
    <property type="component" value="Unassembled WGS sequence"/>
</dbReference>
<proteinExistence type="predicted"/>
<organism evidence="1 2">
    <name type="scientific">Brachionus plicatilis</name>
    <name type="common">Marine rotifer</name>
    <name type="synonym">Brachionus muelleri</name>
    <dbReference type="NCBI Taxonomy" id="10195"/>
    <lineage>
        <taxon>Eukaryota</taxon>
        <taxon>Metazoa</taxon>
        <taxon>Spiralia</taxon>
        <taxon>Gnathifera</taxon>
        <taxon>Rotifera</taxon>
        <taxon>Eurotatoria</taxon>
        <taxon>Monogononta</taxon>
        <taxon>Pseudotrocha</taxon>
        <taxon>Ploima</taxon>
        <taxon>Brachionidae</taxon>
        <taxon>Brachionus</taxon>
    </lineage>
</organism>
<evidence type="ECO:0000313" key="2">
    <source>
        <dbReference type="Proteomes" id="UP000276133"/>
    </source>
</evidence>
<name>A0A3M7S7S9_BRAPC</name>
<sequence length="94" mass="10903">MKYSRKRFQQLVPLMAQEKQSRQSDLVNQHHHQSTVNNLGLHSLSKQHKASVRSLNKFHLNGMPKRKRRKEKPILIAIGNRSTSLVLLKQLNGN</sequence>
<gene>
    <name evidence="1" type="ORF">BpHYR1_020546</name>
</gene>
<keyword evidence="2" id="KW-1185">Reference proteome</keyword>
<accession>A0A3M7S7S9</accession>
<evidence type="ECO:0000313" key="1">
    <source>
        <dbReference type="EMBL" id="RNA31883.1"/>
    </source>
</evidence>
<dbReference type="AlphaFoldDB" id="A0A3M7S7S9"/>